<accession>K8F6V4</accession>
<proteinExistence type="predicted"/>
<feature type="chain" id="PRO_5003919780" description="Nucleotide-diphospho-sugar transferase domain-containing protein" evidence="2">
    <location>
        <begin position="26"/>
        <end position="900"/>
    </location>
</feature>
<dbReference type="Pfam" id="PF03407">
    <property type="entry name" value="Nucleotid_trans"/>
    <property type="match status" value="1"/>
</dbReference>
<dbReference type="InterPro" id="IPR005069">
    <property type="entry name" value="Nucl-diP-sugar_transferase"/>
</dbReference>
<evidence type="ECO:0000259" key="3">
    <source>
        <dbReference type="Pfam" id="PF03407"/>
    </source>
</evidence>
<dbReference type="AlphaFoldDB" id="K8F6V4"/>
<feature type="signal peptide" evidence="2">
    <location>
        <begin position="1"/>
        <end position="25"/>
    </location>
</feature>
<dbReference type="EMBL" id="FO082262">
    <property type="protein sequence ID" value="CCO20570.1"/>
    <property type="molecule type" value="Genomic_DNA"/>
</dbReference>
<feature type="domain" description="Nucleotide-diphospho-sugar transferase" evidence="3">
    <location>
        <begin position="658"/>
        <end position="880"/>
    </location>
</feature>
<evidence type="ECO:0000256" key="2">
    <source>
        <dbReference type="SAM" id="SignalP"/>
    </source>
</evidence>
<gene>
    <name evidence="4" type="ordered locus">Bathy17g01450</name>
</gene>
<dbReference type="Proteomes" id="UP000198341">
    <property type="component" value="Chromosome 17"/>
</dbReference>
<name>K8F6V4_9CHLO</name>
<dbReference type="GeneID" id="19010899"/>
<evidence type="ECO:0000256" key="1">
    <source>
        <dbReference type="SAM" id="MobiDB-lite"/>
    </source>
</evidence>
<keyword evidence="5" id="KW-1185">Reference proteome</keyword>
<feature type="region of interest" description="Disordered" evidence="1">
    <location>
        <begin position="92"/>
        <end position="116"/>
    </location>
</feature>
<reference evidence="4 5" key="1">
    <citation type="submission" date="2011-10" db="EMBL/GenBank/DDBJ databases">
        <authorList>
            <person name="Genoscope - CEA"/>
        </authorList>
    </citation>
    <scope>NUCLEOTIDE SEQUENCE [LARGE SCALE GENOMIC DNA]</scope>
    <source>
        <strain evidence="4 5">RCC 1105</strain>
    </source>
</reference>
<evidence type="ECO:0000313" key="4">
    <source>
        <dbReference type="EMBL" id="CCO20570.1"/>
    </source>
</evidence>
<protein>
    <recommendedName>
        <fullName evidence="3">Nucleotide-diphospho-sugar transferase domain-containing protein</fullName>
    </recommendedName>
</protein>
<sequence length="900" mass="103107">MASRVVLSRLIFIISFALQALNVLSESAQPTRNQHRRALLEQQTTGAEKDDVSLSRVERLERLRQKRHHRRHHQGSTAATLAALRDDREFSLLPTREGKEEEKWTRQSERLQRREKERMERLRLKREMEGGGEEEEEEDKDAVVAKTATYVKEASFSNSASDSPQSLPAVHVLNLVTGTGLGQIVTALVPILETLKHAGYETFAVHECGGDPPWKTDWEKLVSCEERTEKNNIYHNFKRTYEIGGKQTLMEVMKEYEKYESSNEVDHLNGNMNDWKEILSSKEIYGNAKKMLMVQQMHNKFAQTSSESICTSTRYWFDAPVGDLLELVRKPESEMHRVITFHIRTFADENIGIAFNDDLTLNEELAEKRRDKGKAPEQRIDRIKKVAPEFPKMIQKMVDVCTILFERTGKKTHVAVDSQAVRDYLRKHRTVMQVISTDIVKNEEHYYTEPAYSLNDIADWYLLSLGQTIVGFPTSSSYSSSAHCRGGSVIHYAGTESEFTETVYKVLESEFKEDIFTSETISTTAQSIVDIEIDTNADPNNDDNGDENDVKMKLEDIPFPSPTDSEFRFHETSSGIRTCLPGVPAEYSDVLTAETVTGSSISPDECLWLNEVKGTGIAASKLPSDCVPDKTVYSSYANAYHWEMLIFNLQNIKDRECFMNRLMIECMDDKAMELCKGSGYIKHCVPYPKAMRASDYERPEGQTESKTDYNALTWIKEKVAFSLMHADISVFTFDSDVLFFDVPDLAEIQATKPDGIIFFQLASIEDEEVEKAGEFTKEYHSHQDFNAGQLFWKPSEDMKRVLLKAFRAGNKSGKIDVLDQFYFSGTLRDEDDGAVWQKAHHLSSKFDSGCFHHRPYDEEKKLKRTTFHACCHTTLSQKLHGLNEAQEYFLEHKREREQQL</sequence>
<keyword evidence="2" id="KW-0732">Signal</keyword>
<dbReference type="KEGG" id="bpg:Bathy17g01450"/>
<evidence type="ECO:0000313" key="5">
    <source>
        <dbReference type="Proteomes" id="UP000198341"/>
    </source>
</evidence>
<organism evidence="4 5">
    <name type="scientific">Bathycoccus prasinos</name>
    <dbReference type="NCBI Taxonomy" id="41875"/>
    <lineage>
        <taxon>Eukaryota</taxon>
        <taxon>Viridiplantae</taxon>
        <taxon>Chlorophyta</taxon>
        <taxon>Mamiellophyceae</taxon>
        <taxon>Mamiellales</taxon>
        <taxon>Bathycoccaceae</taxon>
        <taxon>Bathycoccus</taxon>
    </lineage>
</organism>
<dbReference type="RefSeq" id="XP_007508466.1">
    <property type="nucleotide sequence ID" value="XM_007508404.1"/>
</dbReference>